<feature type="region of interest" description="Disordered" evidence="1">
    <location>
        <begin position="291"/>
        <end position="390"/>
    </location>
</feature>
<evidence type="ECO:0000256" key="1">
    <source>
        <dbReference type="SAM" id="MobiDB-lite"/>
    </source>
</evidence>
<feature type="compositionally biased region" description="Polar residues" evidence="1">
    <location>
        <begin position="448"/>
        <end position="464"/>
    </location>
</feature>
<feature type="region of interest" description="Disordered" evidence="1">
    <location>
        <begin position="434"/>
        <end position="524"/>
    </location>
</feature>
<dbReference type="InParanoid" id="A0A5J5EN16"/>
<feature type="region of interest" description="Disordered" evidence="1">
    <location>
        <begin position="1"/>
        <end position="44"/>
    </location>
</feature>
<accession>A0A5J5EN16</accession>
<protein>
    <submittedName>
        <fullName evidence="2">Uncharacterized protein</fullName>
    </submittedName>
</protein>
<feature type="region of interest" description="Disordered" evidence="1">
    <location>
        <begin position="210"/>
        <end position="230"/>
    </location>
</feature>
<feature type="compositionally biased region" description="Basic and acidic residues" evidence="1">
    <location>
        <begin position="210"/>
        <end position="219"/>
    </location>
</feature>
<dbReference type="EMBL" id="VXIS01000208">
    <property type="protein sequence ID" value="KAA8896586.1"/>
    <property type="molecule type" value="Genomic_DNA"/>
</dbReference>
<feature type="compositionally biased region" description="Basic and acidic residues" evidence="1">
    <location>
        <begin position="342"/>
        <end position="374"/>
    </location>
</feature>
<name>A0A5J5EN16_9PEZI</name>
<reference evidence="2 3" key="1">
    <citation type="submission" date="2019-09" db="EMBL/GenBank/DDBJ databases">
        <title>Draft genome of the ectomycorrhizal ascomycete Sphaerosporella brunnea.</title>
        <authorList>
            <consortium name="DOE Joint Genome Institute"/>
            <person name="Benucci G.M."/>
            <person name="Marozzi G."/>
            <person name="Antonielli L."/>
            <person name="Sanchez S."/>
            <person name="Marco P."/>
            <person name="Wang X."/>
            <person name="Falini L.B."/>
            <person name="Barry K."/>
            <person name="Haridas S."/>
            <person name="Lipzen A."/>
            <person name="Labutti K."/>
            <person name="Grigoriev I.V."/>
            <person name="Murat C."/>
            <person name="Martin F."/>
            <person name="Albertini E."/>
            <person name="Donnini D."/>
            <person name="Bonito G."/>
        </authorList>
    </citation>
    <scope>NUCLEOTIDE SEQUENCE [LARGE SCALE GENOMIC DNA]</scope>
    <source>
        <strain evidence="2 3">Sb_GMNB300</strain>
    </source>
</reference>
<evidence type="ECO:0000313" key="2">
    <source>
        <dbReference type="EMBL" id="KAA8896586.1"/>
    </source>
</evidence>
<feature type="compositionally biased region" description="Polar residues" evidence="1">
    <location>
        <begin position="478"/>
        <end position="494"/>
    </location>
</feature>
<sequence length="609" mass="66443">MSVFGDAANPSPNHLPHTNIYDNIAIDPSPKMSGSSTARAPQRTHNIVTKRKAMPAVKLREAPTHTPASLERYTKDMFVTRVLRCSLATNAIFRLVSQINFTADLDVLCATISHSHKVKEDDVTLHAPIPQTPTVTIPEGFRRGLVHNDPAAMQQYLRDLEKYQIYFPTELNILCNKFCWFAKITRGAKPLAQPYQGNMFLRGVEEKYPIKGDGKEGRKAPKPLDPAALARTREYIAKTKGRTREQAQAEAALLENTGHGNAASAPTPSSVPATLGIEITPAQREILRAMLNPPDPHRPTPSSDAAGQSASITENVTTAAVEQRSRPLKRSFVEEEDTAEVADVKKANAVKSHHDREIKRREQASSMESEKLKETTNSPPTPPPTPSYVPATLGIEMTPAQREILRAMLNPPDAHRPTASSDAAGHSTSITENVITPAVNPPDPHRPTASSDAAGHSTSITENVITPAVNPPDPHRPTASSDAAGHSTSITENVITPAVEQASSMESEKLKETTNSPPTPPPTPSYVPATLGIEMTPAQREILRAMLNHPDRPIRNCPVTPTQVKTLPSMMNARNMRKRTATDAGIGRDEQRHPALKRRKISATFYTRV</sequence>
<evidence type="ECO:0000313" key="3">
    <source>
        <dbReference type="Proteomes" id="UP000326924"/>
    </source>
</evidence>
<feature type="compositionally biased region" description="Polar residues" evidence="1">
    <location>
        <begin position="300"/>
        <end position="320"/>
    </location>
</feature>
<feature type="compositionally biased region" description="Polar residues" evidence="1">
    <location>
        <begin position="32"/>
        <end position="44"/>
    </location>
</feature>
<dbReference type="Proteomes" id="UP000326924">
    <property type="component" value="Unassembled WGS sequence"/>
</dbReference>
<organism evidence="2 3">
    <name type="scientific">Sphaerosporella brunnea</name>
    <dbReference type="NCBI Taxonomy" id="1250544"/>
    <lineage>
        <taxon>Eukaryota</taxon>
        <taxon>Fungi</taxon>
        <taxon>Dikarya</taxon>
        <taxon>Ascomycota</taxon>
        <taxon>Pezizomycotina</taxon>
        <taxon>Pezizomycetes</taxon>
        <taxon>Pezizales</taxon>
        <taxon>Pyronemataceae</taxon>
        <taxon>Sphaerosporella</taxon>
    </lineage>
</organism>
<proteinExistence type="predicted"/>
<gene>
    <name evidence="2" type="ORF">FN846DRAFT_993598</name>
</gene>
<keyword evidence="3" id="KW-1185">Reference proteome</keyword>
<comment type="caution">
    <text evidence="2">The sequence shown here is derived from an EMBL/GenBank/DDBJ whole genome shotgun (WGS) entry which is preliminary data.</text>
</comment>
<dbReference type="AlphaFoldDB" id="A0A5J5EN16"/>